<keyword evidence="2" id="KW-1185">Reference proteome</keyword>
<evidence type="ECO:0000313" key="2">
    <source>
        <dbReference type="Proteomes" id="UP000006683"/>
    </source>
</evidence>
<proteinExistence type="predicted"/>
<evidence type="ECO:0000313" key="1">
    <source>
        <dbReference type="EMBL" id="ADN75005.1"/>
    </source>
</evidence>
<dbReference type="OrthoDB" id="6264043at2"/>
<dbReference type="eggNOG" id="COG4726">
    <property type="taxonomic scope" value="Bacteria"/>
</dbReference>
<name>E1SSG5_FERBD</name>
<organism evidence="1 2">
    <name type="scientific">Ferrimonas balearica (strain DSM 9799 / CCM 4581 / KCTC 23876 / PAT)</name>
    <dbReference type="NCBI Taxonomy" id="550540"/>
    <lineage>
        <taxon>Bacteria</taxon>
        <taxon>Pseudomonadati</taxon>
        <taxon>Pseudomonadota</taxon>
        <taxon>Gammaproteobacteria</taxon>
        <taxon>Alteromonadales</taxon>
        <taxon>Ferrimonadaceae</taxon>
        <taxon>Ferrimonas</taxon>
    </lineage>
</organism>
<dbReference type="HOGENOM" id="CLU_149130_0_0_6"/>
<reference evidence="1 2" key="1">
    <citation type="journal article" date="2010" name="Stand. Genomic Sci.">
        <title>Complete genome sequence of Ferrimonas balearica type strain (PAT).</title>
        <authorList>
            <person name="Nolan M."/>
            <person name="Sikorski J."/>
            <person name="Davenport K."/>
            <person name="Lucas S."/>
            <person name="Glavina Del Rio T."/>
            <person name="Tice H."/>
            <person name="Cheng J."/>
            <person name="Goodwin L."/>
            <person name="Pitluck S."/>
            <person name="Liolios K."/>
            <person name="Ivanova N."/>
            <person name="Mavromatis K."/>
            <person name="Ovchinnikova G."/>
            <person name="Pati A."/>
            <person name="Chen A."/>
            <person name="Palaniappan K."/>
            <person name="Land M."/>
            <person name="Hauser L."/>
            <person name="Chang Y."/>
            <person name="Jeffries C."/>
            <person name="Tapia R."/>
            <person name="Brettin T."/>
            <person name="Detter J."/>
            <person name="Han C."/>
            <person name="Yasawong M."/>
            <person name="Rohde M."/>
            <person name="Tindall B."/>
            <person name="Goker M."/>
            <person name="Woyke T."/>
            <person name="Bristow J."/>
            <person name="Eisen J."/>
            <person name="Markowitz V."/>
            <person name="Hugenholtz P."/>
            <person name="Kyrpides N."/>
            <person name="Klenk H."/>
            <person name="Lapidus A."/>
        </authorList>
    </citation>
    <scope>NUCLEOTIDE SEQUENCE [LARGE SCALE GENOMIC DNA]</scope>
    <source>
        <strain evidence="2">DSM 9799 / CCM 4581 / KCTC 23876 / PAT</strain>
    </source>
</reference>
<dbReference type="Proteomes" id="UP000006683">
    <property type="component" value="Chromosome"/>
</dbReference>
<dbReference type="AlphaFoldDB" id="E1SSG5"/>
<dbReference type="STRING" id="550540.Fbal_0796"/>
<dbReference type="EMBL" id="CP002209">
    <property type="protein sequence ID" value="ADN75005.1"/>
    <property type="molecule type" value="Genomic_DNA"/>
</dbReference>
<gene>
    <name evidence="1" type="ordered locus">Fbal_0796</name>
</gene>
<sequence>MNRQQGMVLVVSILLLLMLTLIAVGLAYRAKMTTQMASASNARSTALHLANGAQIRFVEQQRLALGGSLLVTNRGVSTSMDATTGARHQLSFRIETQCRRSRTATAASVMACRHNELETRVNFGKNQRGQLSVVTGLEQPVLSSSGGL</sequence>
<accession>E1SSG5</accession>
<dbReference type="KEGG" id="fbl:Fbal_0796"/>
<protein>
    <submittedName>
        <fullName evidence="1">Type IV pilus assembly protein PilX</fullName>
    </submittedName>
</protein>
<dbReference type="RefSeq" id="WP_013344311.1">
    <property type="nucleotide sequence ID" value="NC_014541.1"/>
</dbReference>
<dbReference type="GeneID" id="67181034"/>